<protein>
    <submittedName>
        <fullName evidence="1">Uncharacterized protein</fullName>
    </submittedName>
</protein>
<reference evidence="1 2" key="1">
    <citation type="journal article" date="2013" name="Biodegradation">
        <title>Quantitative proteomic analysis of ibuprofen-degrading Patulibacter sp. strain I11.</title>
        <authorList>
            <person name="Almeida B."/>
            <person name="Kjeldal H."/>
            <person name="Lolas I."/>
            <person name="Knudsen A.D."/>
            <person name="Carvalho G."/>
            <person name="Nielsen K.L."/>
            <person name="Barreto Crespo M.T."/>
            <person name="Stensballe A."/>
            <person name="Nielsen J.L."/>
        </authorList>
    </citation>
    <scope>NUCLEOTIDE SEQUENCE [LARGE SCALE GENOMIC DNA]</scope>
    <source>
        <strain evidence="1 2">I11</strain>
    </source>
</reference>
<name>H0E3T5_9ACTN</name>
<gene>
    <name evidence="1" type="ORF">PAI11_14590</name>
</gene>
<dbReference type="Proteomes" id="UP000005143">
    <property type="component" value="Unassembled WGS sequence"/>
</dbReference>
<evidence type="ECO:0000313" key="1">
    <source>
        <dbReference type="EMBL" id="EHN11654.1"/>
    </source>
</evidence>
<sequence>MIQADPINARFVGGPLDGETHLLAHRLPYVQMPGPDERFFARLHIERPEAPDHLLYAVEGADDEETLVYRCLADAPAGTLPVAGITAAADEDEAPDA</sequence>
<evidence type="ECO:0000313" key="2">
    <source>
        <dbReference type="Proteomes" id="UP000005143"/>
    </source>
</evidence>
<dbReference type="RefSeq" id="WP_007572633.1">
    <property type="nucleotide sequence ID" value="NZ_AGUD01000081.1"/>
</dbReference>
<comment type="caution">
    <text evidence="1">The sequence shown here is derived from an EMBL/GenBank/DDBJ whole genome shotgun (WGS) entry which is preliminary data.</text>
</comment>
<accession>H0E3T5</accession>
<keyword evidence="2" id="KW-1185">Reference proteome</keyword>
<organism evidence="1 2">
    <name type="scientific">Patulibacter medicamentivorans</name>
    <dbReference type="NCBI Taxonomy" id="1097667"/>
    <lineage>
        <taxon>Bacteria</taxon>
        <taxon>Bacillati</taxon>
        <taxon>Actinomycetota</taxon>
        <taxon>Thermoleophilia</taxon>
        <taxon>Solirubrobacterales</taxon>
        <taxon>Patulibacteraceae</taxon>
        <taxon>Patulibacter</taxon>
    </lineage>
</organism>
<dbReference type="EMBL" id="AGUD01000081">
    <property type="protein sequence ID" value="EHN11654.1"/>
    <property type="molecule type" value="Genomic_DNA"/>
</dbReference>
<dbReference type="AlphaFoldDB" id="H0E3T5"/>
<proteinExistence type="predicted"/>
<dbReference type="OrthoDB" id="5244674at2"/>